<comment type="subcellular location">
    <subcellularLocation>
        <location evidence="2">Nucleus</location>
    </subcellularLocation>
</comment>
<evidence type="ECO:0000256" key="16">
    <source>
        <dbReference type="SAM" id="MobiDB-lite"/>
    </source>
</evidence>
<gene>
    <name evidence="19" type="ORF">DGAL_LOCUS10303</name>
</gene>
<proteinExistence type="predicted"/>
<dbReference type="FunFam" id="3.30.160.60:FF:000145">
    <property type="entry name" value="Zinc finger protein 574"/>
    <property type="match status" value="1"/>
</dbReference>
<dbReference type="GO" id="GO:0035167">
    <property type="term" value="P:larval lymph gland hemopoiesis"/>
    <property type="evidence" value="ECO:0007669"/>
    <property type="project" value="UniProtKB-ARBA"/>
</dbReference>
<keyword evidence="9" id="KW-0524">Neurogenesis</keyword>
<evidence type="ECO:0000256" key="1">
    <source>
        <dbReference type="ARBA" id="ARBA00003767"/>
    </source>
</evidence>
<keyword evidence="20" id="KW-1185">Reference proteome</keyword>
<comment type="caution">
    <text evidence="19">The sequence shown here is derived from an EMBL/GenBank/DDBJ whole genome shotgun (WGS) entry which is preliminary data.</text>
</comment>
<dbReference type="GO" id="GO:0048813">
    <property type="term" value="P:dendrite morphogenesis"/>
    <property type="evidence" value="ECO:0007669"/>
    <property type="project" value="UniProtKB-ARBA"/>
</dbReference>
<dbReference type="InterPro" id="IPR011333">
    <property type="entry name" value="SKP1/BTB/POZ_sf"/>
</dbReference>
<dbReference type="InterPro" id="IPR036236">
    <property type="entry name" value="Znf_C2H2_sf"/>
</dbReference>
<feature type="domain" description="C2H2-type" evidence="18">
    <location>
        <begin position="431"/>
        <end position="458"/>
    </location>
</feature>
<feature type="region of interest" description="Disordered" evidence="16">
    <location>
        <begin position="298"/>
        <end position="362"/>
    </location>
</feature>
<organism evidence="19 20">
    <name type="scientific">Daphnia galeata</name>
    <dbReference type="NCBI Taxonomy" id="27404"/>
    <lineage>
        <taxon>Eukaryota</taxon>
        <taxon>Metazoa</taxon>
        <taxon>Ecdysozoa</taxon>
        <taxon>Arthropoda</taxon>
        <taxon>Crustacea</taxon>
        <taxon>Branchiopoda</taxon>
        <taxon>Diplostraca</taxon>
        <taxon>Cladocera</taxon>
        <taxon>Anomopoda</taxon>
        <taxon>Daphniidae</taxon>
        <taxon>Daphnia</taxon>
    </lineage>
</organism>
<dbReference type="SUPFAM" id="SSF57667">
    <property type="entry name" value="beta-beta-alpha zinc fingers"/>
    <property type="match status" value="1"/>
</dbReference>
<feature type="domain" description="BTB" evidence="17">
    <location>
        <begin position="31"/>
        <end position="97"/>
    </location>
</feature>
<dbReference type="Gene3D" id="3.30.710.10">
    <property type="entry name" value="Potassium Channel Kv1.1, Chain A"/>
    <property type="match status" value="1"/>
</dbReference>
<evidence type="ECO:0000256" key="3">
    <source>
        <dbReference type="ARBA" id="ARBA00022473"/>
    </source>
</evidence>
<keyword evidence="11" id="KW-0238">DNA-binding</keyword>
<evidence type="ECO:0000256" key="8">
    <source>
        <dbReference type="ARBA" id="ARBA00022833"/>
    </source>
</evidence>
<feature type="compositionally biased region" description="Polar residues" evidence="16">
    <location>
        <begin position="187"/>
        <end position="197"/>
    </location>
</feature>
<dbReference type="InterPro" id="IPR051095">
    <property type="entry name" value="Dros_DevTransReg"/>
</dbReference>
<dbReference type="AlphaFoldDB" id="A0A8J2RXQ4"/>
<keyword evidence="13" id="KW-0539">Nucleus</keyword>
<dbReference type="GO" id="GO:0006357">
    <property type="term" value="P:regulation of transcription by RNA polymerase II"/>
    <property type="evidence" value="ECO:0007669"/>
    <property type="project" value="TreeGrafter"/>
</dbReference>
<evidence type="ECO:0000259" key="18">
    <source>
        <dbReference type="PROSITE" id="PS50157"/>
    </source>
</evidence>
<evidence type="ECO:0000256" key="9">
    <source>
        <dbReference type="ARBA" id="ARBA00022902"/>
    </source>
</evidence>
<comment type="function">
    <text evidence="14">Putative transcription factor required for axon growth and guidance in the central and peripheral nervous systems. Repels CNS axons away from the midline by promoting the expression of the midline repellent sli and its receptor robo.</text>
</comment>
<evidence type="ECO:0000256" key="13">
    <source>
        <dbReference type="ARBA" id="ARBA00023242"/>
    </source>
</evidence>
<dbReference type="GO" id="GO:0008270">
    <property type="term" value="F:zinc ion binding"/>
    <property type="evidence" value="ECO:0007669"/>
    <property type="project" value="UniProtKB-KW"/>
</dbReference>
<keyword evidence="8" id="KW-0862">Zinc</keyword>
<evidence type="ECO:0000256" key="11">
    <source>
        <dbReference type="ARBA" id="ARBA00023125"/>
    </source>
</evidence>
<dbReference type="GO" id="GO:0045467">
    <property type="term" value="P:R7 cell development"/>
    <property type="evidence" value="ECO:0007669"/>
    <property type="project" value="UniProtKB-ARBA"/>
</dbReference>
<comment type="function">
    <text evidence="1">May be involved in transcriptional regulation.</text>
</comment>
<keyword evidence="3" id="KW-0217">Developmental protein</keyword>
<dbReference type="GO" id="GO:0007464">
    <property type="term" value="P:R3/R4 cell fate commitment"/>
    <property type="evidence" value="ECO:0007669"/>
    <property type="project" value="UniProtKB-ARBA"/>
</dbReference>
<dbReference type="SMART" id="SM00355">
    <property type="entry name" value="ZnF_C2H2"/>
    <property type="match status" value="2"/>
</dbReference>
<keyword evidence="7" id="KW-0221">Differentiation</keyword>
<dbReference type="PROSITE" id="PS50097">
    <property type="entry name" value="BTB"/>
    <property type="match status" value="1"/>
</dbReference>
<evidence type="ECO:0000259" key="17">
    <source>
        <dbReference type="PROSITE" id="PS50097"/>
    </source>
</evidence>
<dbReference type="PANTHER" id="PTHR23110:SF111">
    <property type="entry name" value="LONGITUDINALS LACKING PROTEIN, ISOFORMS F_I_K_T"/>
    <property type="match status" value="1"/>
</dbReference>
<dbReference type="InterPro" id="IPR000210">
    <property type="entry name" value="BTB/POZ_dom"/>
</dbReference>
<keyword evidence="4" id="KW-0479">Metal-binding</keyword>
<evidence type="ECO:0000256" key="4">
    <source>
        <dbReference type="ARBA" id="ARBA00022723"/>
    </source>
</evidence>
<dbReference type="CDD" id="cd18315">
    <property type="entry name" value="BTB_POZ_BAB-like"/>
    <property type="match status" value="1"/>
</dbReference>
<dbReference type="GO" id="GO:0016199">
    <property type="term" value="P:axon midline choice point recognition"/>
    <property type="evidence" value="ECO:0007669"/>
    <property type="project" value="UniProtKB-ARBA"/>
</dbReference>
<evidence type="ECO:0000256" key="2">
    <source>
        <dbReference type="ARBA" id="ARBA00004123"/>
    </source>
</evidence>
<name>A0A8J2RXQ4_9CRUS</name>
<keyword evidence="6 15" id="KW-0863">Zinc-finger</keyword>
<feature type="compositionally biased region" description="Polar residues" evidence="16">
    <location>
        <begin position="157"/>
        <end position="166"/>
    </location>
</feature>
<feature type="compositionally biased region" description="Low complexity" evidence="16">
    <location>
        <begin position="531"/>
        <end position="545"/>
    </location>
</feature>
<feature type="compositionally biased region" description="Low complexity" evidence="16">
    <location>
        <begin position="493"/>
        <end position="502"/>
    </location>
</feature>
<feature type="domain" description="C2H2-type" evidence="18">
    <location>
        <begin position="403"/>
        <end position="430"/>
    </location>
</feature>
<dbReference type="GO" id="GO:0003677">
    <property type="term" value="F:DNA binding"/>
    <property type="evidence" value="ECO:0007669"/>
    <property type="project" value="UniProtKB-KW"/>
</dbReference>
<dbReference type="SMART" id="SM00225">
    <property type="entry name" value="BTB"/>
    <property type="match status" value="1"/>
</dbReference>
<sequence>MAAEEFVLRWNNHQQNFAAVVEDLWRHDTFTDVILCSEGRVFPAHRVILSACSPYFLEILSKVPEHQHPVVFLQGVPLKDLHSLLTFMYSGEVVVSAGCDMASFFRTAENLQIKGLASSLFPFAVAPEPLNTPLSTSEGGTGSVENINAGYPVSRPTPGNSGTVSPPITGDRRIHPVSRPTIVSEPMRSSSTDVDSPQQHHHQSTRIDERITSSPGRSSPPQTLPIRAPVIAPVGTEQHAYSQHHSSMLLSSLMGTRYSPTPLTNRLIPAVLPAGLPSPSSGRPPVVVATPPIGVGPEGPWVPRQQPVIPIAPPPPQGPNASQRMPTYPPPPPLPGPSFSRRGRPPSDVNAPRQEPTPTVASTVAVSEVPAAVAVAEPRPTQSAQNQPLRVTVVTPQGPVTMFQCPYCGKRFRRRDHLRQHIRTHTGEKPFQCNTCGRRFSQSQQVRIHMRVHSDASTTGTASHPPHALPTQGQGSLTGAGHSRLSRGRDSYRGSSSSSVGSAPREAFVAESDVQSNVIASQPGAGGGSNGSPRASSAASALATTSPPPLIQTKPTSPPSPCDQDSPTANNNNA</sequence>
<dbReference type="Gene3D" id="3.30.160.60">
    <property type="entry name" value="Classic Zinc Finger"/>
    <property type="match status" value="2"/>
</dbReference>
<feature type="compositionally biased region" description="Pro residues" evidence="16">
    <location>
        <begin position="546"/>
        <end position="561"/>
    </location>
</feature>
<dbReference type="Pfam" id="PF00651">
    <property type="entry name" value="BTB"/>
    <property type="match status" value="1"/>
</dbReference>
<feature type="compositionally biased region" description="Polar residues" evidence="16">
    <location>
        <begin position="212"/>
        <end position="221"/>
    </location>
</feature>
<evidence type="ECO:0000256" key="6">
    <source>
        <dbReference type="ARBA" id="ARBA00022771"/>
    </source>
</evidence>
<feature type="region of interest" description="Disordered" evidence="16">
    <location>
        <begin position="448"/>
        <end position="505"/>
    </location>
</feature>
<accession>A0A8J2RXQ4</accession>
<dbReference type="Proteomes" id="UP000789390">
    <property type="component" value="Unassembled WGS sequence"/>
</dbReference>
<dbReference type="PANTHER" id="PTHR23110">
    <property type="entry name" value="BTB DOMAIN TRANSCRIPTION FACTOR"/>
    <property type="match status" value="1"/>
</dbReference>
<evidence type="ECO:0000313" key="20">
    <source>
        <dbReference type="Proteomes" id="UP000789390"/>
    </source>
</evidence>
<evidence type="ECO:0000313" key="19">
    <source>
        <dbReference type="EMBL" id="CAH0107019.1"/>
    </source>
</evidence>
<dbReference type="EMBL" id="CAKKLH010000246">
    <property type="protein sequence ID" value="CAH0107019.1"/>
    <property type="molecule type" value="Genomic_DNA"/>
</dbReference>
<feature type="compositionally biased region" description="Polar residues" evidence="16">
    <location>
        <begin position="132"/>
        <end position="146"/>
    </location>
</feature>
<dbReference type="GO" id="GO:0007526">
    <property type="term" value="P:larval somatic muscle development"/>
    <property type="evidence" value="ECO:0007669"/>
    <property type="project" value="UniProtKB-ARBA"/>
</dbReference>
<keyword evidence="5" id="KW-0677">Repeat</keyword>
<feature type="compositionally biased region" description="Pro residues" evidence="16">
    <location>
        <begin position="327"/>
        <end position="336"/>
    </location>
</feature>
<evidence type="ECO:0000256" key="12">
    <source>
        <dbReference type="ARBA" id="ARBA00023163"/>
    </source>
</evidence>
<reference evidence="19" key="1">
    <citation type="submission" date="2021-11" db="EMBL/GenBank/DDBJ databases">
        <authorList>
            <person name="Schell T."/>
        </authorList>
    </citation>
    <scope>NUCLEOTIDE SEQUENCE</scope>
    <source>
        <strain evidence="19">M5</strain>
    </source>
</reference>
<evidence type="ECO:0000256" key="7">
    <source>
        <dbReference type="ARBA" id="ARBA00022782"/>
    </source>
</evidence>
<protein>
    <submittedName>
        <fullName evidence="19">Uncharacterized protein</fullName>
    </submittedName>
</protein>
<feature type="region of interest" description="Disordered" evidence="16">
    <location>
        <begin position="132"/>
        <end position="224"/>
    </location>
</feature>
<dbReference type="PROSITE" id="PS00028">
    <property type="entry name" value="ZINC_FINGER_C2H2_1"/>
    <property type="match status" value="2"/>
</dbReference>
<dbReference type="PROSITE" id="PS50157">
    <property type="entry name" value="ZINC_FINGER_C2H2_2"/>
    <property type="match status" value="2"/>
</dbReference>
<evidence type="ECO:0000256" key="14">
    <source>
        <dbReference type="ARBA" id="ARBA00037382"/>
    </source>
</evidence>
<dbReference type="FunFam" id="3.30.160.60:FF:000097">
    <property type="entry name" value="Zinc finger protein"/>
    <property type="match status" value="1"/>
</dbReference>
<dbReference type="OrthoDB" id="6362432at2759"/>
<dbReference type="InterPro" id="IPR013087">
    <property type="entry name" value="Znf_C2H2_type"/>
</dbReference>
<evidence type="ECO:0000256" key="5">
    <source>
        <dbReference type="ARBA" id="ARBA00022737"/>
    </source>
</evidence>
<dbReference type="GO" id="GO:0045476">
    <property type="term" value="P:nurse cell apoptotic process"/>
    <property type="evidence" value="ECO:0007669"/>
    <property type="project" value="UniProtKB-ARBA"/>
</dbReference>
<feature type="region of interest" description="Disordered" evidence="16">
    <location>
        <begin position="518"/>
        <end position="574"/>
    </location>
</feature>
<evidence type="ECO:0000256" key="15">
    <source>
        <dbReference type="PROSITE-ProRule" id="PRU00042"/>
    </source>
</evidence>
<dbReference type="SUPFAM" id="SSF54695">
    <property type="entry name" value="POZ domain"/>
    <property type="match status" value="1"/>
</dbReference>
<dbReference type="GO" id="GO:0008406">
    <property type="term" value="P:gonad development"/>
    <property type="evidence" value="ECO:0007669"/>
    <property type="project" value="UniProtKB-ARBA"/>
</dbReference>
<keyword evidence="10" id="KW-0805">Transcription regulation</keyword>
<keyword evidence="12" id="KW-0804">Transcription</keyword>
<feature type="compositionally biased region" description="Polar residues" evidence="16">
    <location>
        <begin position="563"/>
        <end position="574"/>
    </location>
</feature>
<evidence type="ECO:0000256" key="10">
    <source>
        <dbReference type="ARBA" id="ARBA00023015"/>
    </source>
</evidence>
<dbReference type="Pfam" id="PF00096">
    <property type="entry name" value="zf-C2H2"/>
    <property type="match status" value="2"/>
</dbReference>
<dbReference type="GO" id="GO:0005634">
    <property type="term" value="C:nucleus"/>
    <property type="evidence" value="ECO:0007669"/>
    <property type="project" value="UniProtKB-SubCell"/>
</dbReference>